<dbReference type="EMBL" id="KV784364">
    <property type="protein sequence ID" value="OEU12763.1"/>
    <property type="molecule type" value="Genomic_DNA"/>
</dbReference>
<accession>A0A1E7F4H5</accession>
<dbReference type="KEGG" id="fcy:FRACYDRAFT_219492"/>
<keyword evidence="2" id="KW-1185">Reference proteome</keyword>
<reference evidence="1 2" key="1">
    <citation type="submission" date="2016-09" db="EMBL/GenBank/DDBJ databases">
        <title>Extensive genetic diversity and differential bi-allelic expression allows diatom success in the polar Southern Ocean.</title>
        <authorList>
            <consortium name="DOE Joint Genome Institute"/>
            <person name="Mock T."/>
            <person name="Otillar R.P."/>
            <person name="Strauss J."/>
            <person name="Dupont C."/>
            <person name="Frickenhaus S."/>
            <person name="Maumus F."/>
            <person name="Mcmullan M."/>
            <person name="Sanges R."/>
            <person name="Schmutz J."/>
            <person name="Toseland A."/>
            <person name="Valas R."/>
            <person name="Veluchamy A."/>
            <person name="Ward B.J."/>
            <person name="Allen A."/>
            <person name="Barry K."/>
            <person name="Falciatore A."/>
            <person name="Ferrante M."/>
            <person name="Fortunato A.E."/>
            <person name="Gloeckner G."/>
            <person name="Gruber A."/>
            <person name="Hipkin R."/>
            <person name="Janech M."/>
            <person name="Kroth P."/>
            <person name="Leese F."/>
            <person name="Lindquist E."/>
            <person name="Lyon B.R."/>
            <person name="Martin J."/>
            <person name="Mayer C."/>
            <person name="Parker M."/>
            <person name="Quesneville H."/>
            <person name="Raymond J."/>
            <person name="Uhlig C."/>
            <person name="Valentin K.U."/>
            <person name="Worden A.Z."/>
            <person name="Armbrust E.V."/>
            <person name="Bowler C."/>
            <person name="Green B."/>
            <person name="Moulton V."/>
            <person name="Van Oosterhout C."/>
            <person name="Grigoriev I."/>
        </authorList>
    </citation>
    <scope>NUCLEOTIDE SEQUENCE [LARGE SCALE GENOMIC DNA]</scope>
    <source>
        <strain evidence="1 2">CCMP1102</strain>
    </source>
</reference>
<proteinExistence type="predicted"/>
<gene>
    <name evidence="1" type="ORF">FRACYDRAFT_219492</name>
</gene>
<dbReference type="Proteomes" id="UP000095751">
    <property type="component" value="Unassembled WGS sequence"/>
</dbReference>
<dbReference type="AlphaFoldDB" id="A0A1E7F4H5"/>
<dbReference type="SUPFAM" id="SSF54637">
    <property type="entry name" value="Thioesterase/thiol ester dehydrase-isomerase"/>
    <property type="match status" value="1"/>
</dbReference>
<dbReference type="Gene3D" id="3.10.129.10">
    <property type="entry name" value="Hotdog Thioesterase"/>
    <property type="match status" value="1"/>
</dbReference>
<evidence type="ECO:0000313" key="2">
    <source>
        <dbReference type="Proteomes" id="UP000095751"/>
    </source>
</evidence>
<dbReference type="InterPro" id="IPR029069">
    <property type="entry name" value="HotDog_dom_sf"/>
</dbReference>
<sequence length="149" mass="16308">MDSFQKTSDTTATFQCGEQHANGFGGLHGGVQAILMEYLGQSVAQNELSKFHLNSNNSNSSSSSSSDMVVECERLQISYQSSATRVLELRAHIMEPPRFGHPSVTLRIEILRSSNKKSQKDSRNKPVVVVSEGILTFASTASLMKAKEQ</sequence>
<dbReference type="InParanoid" id="A0A1E7F4H5"/>
<protein>
    <recommendedName>
        <fullName evidence="3">Thioesterase domain-containing protein</fullName>
    </recommendedName>
</protein>
<evidence type="ECO:0008006" key="3">
    <source>
        <dbReference type="Google" id="ProtNLM"/>
    </source>
</evidence>
<name>A0A1E7F4H5_9STRA</name>
<organism evidence="1 2">
    <name type="scientific">Fragilariopsis cylindrus CCMP1102</name>
    <dbReference type="NCBI Taxonomy" id="635003"/>
    <lineage>
        <taxon>Eukaryota</taxon>
        <taxon>Sar</taxon>
        <taxon>Stramenopiles</taxon>
        <taxon>Ochrophyta</taxon>
        <taxon>Bacillariophyta</taxon>
        <taxon>Bacillariophyceae</taxon>
        <taxon>Bacillariophycidae</taxon>
        <taxon>Bacillariales</taxon>
        <taxon>Bacillariaceae</taxon>
        <taxon>Fragilariopsis</taxon>
    </lineage>
</organism>
<evidence type="ECO:0000313" key="1">
    <source>
        <dbReference type="EMBL" id="OEU12763.1"/>
    </source>
</evidence>